<dbReference type="Pfam" id="PF23148">
    <property type="entry name" value="Gp77"/>
    <property type="match status" value="1"/>
</dbReference>
<gene>
    <name evidence="1" type="ORF">FIV46_16740</name>
</gene>
<comment type="caution">
    <text evidence="1">The sequence shown here is derived from an EMBL/GenBank/DDBJ whole genome shotgun (WGS) entry which is preliminary data.</text>
</comment>
<sequence length="96" mass="10295">MTVFLKDPSAVVDFSIDWGADYLQAGEDILASSWSIFPDDGDSSLAIDQEAGPETGVTAVFVSGGQSGVIYRLTNHISTSQGRADERSLTIRVEQQ</sequence>
<reference evidence="2" key="1">
    <citation type="submission" date="2019-06" db="EMBL/GenBank/DDBJ databases">
        <title>The complete genome of Emcibacter congregatus ZYLT.</title>
        <authorList>
            <person name="Zhao Z."/>
        </authorList>
    </citation>
    <scope>NUCLEOTIDE SEQUENCE [LARGE SCALE GENOMIC DNA]</scope>
    <source>
        <strain evidence="2">MCCC 1A06723</strain>
    </source>
</reference>
<proteinExistence type="predicted"/>
<dbReference type="EMBL" id="VFIY01000018">
    <property type="protein sequence ID" value="TPD57749.1"/>
    <property type="molecule type" value="Genomic_DNA"/>
</dbReference>
<dbReference type="InterPro" id="IPR056928">
    <property type="entry name" value="Gp77-like"/>
</dbReference>
<organism evidence="1 2">
    <name type="scientific">Emcibacter nanhaiensis</name>
    <dbReference type="NCBI Taxonomy" id="1505037"/>
    <lineage>
        <taxon>Bacteria</taxon>
        <taxon>Pseudomonadati</taxon>
        <taxon>Pseudomonadota</taxon>
        <taxon>Alphaproteobacteria</taxon>
        <taxon>Emcibacterales</taxon>
        <taxon>Emcibacteraceae</taxon>
        <taxon>Emcibacter</taxon>
    </lineage>
</organism>
<dbReference type="RefSeq" id="WP_139942065.1">
    <property type="nucleotide sequence ID" value="NZ_JBHSYP010000005.1"/>
</dbReference>
<dbReference type="Proteomes" id="UP000319148">
    <property type="component" value="Unassembled WGS sequence"/>
</dbReference>
<evidence type="ECO:0000313" key="2">
    <source>
        <dbReference type="Proteomes" id="UP000319148"/>
    </source>
</evidence>
<protein>
    <submittedName>
        <fullName evidence="1">Uncharacterized protein</fullName>
    </submittedName>
</protein>
<accession>A0A501PBG1</accession>
<dbReference type="AlphaFoldDB" id="A0A501PBG1"/>
<dbReference type="OrthoDB" id="7450424at2"/>
<evidence type="ECO:0000313" key="1">
    <source>
        <dbReference type="EMBL" id="TPD57749.1"/>
    </source>
</evidence>
<keyword evidence="2" id="KW-1185">Reference proteome</keyword>
<name>A0A501PBG1_9PROT</name>